<dbReference type="SUPFAM" id="SSF48403">
    <property type="entry name" value="Ankyrin repeat"/>
    <property type="match status" value="2"/>
</dbReference>
<dbReference type="Gene3D" id="1.25.40.20">
    <property type="entry name" value="Ankyrin repeat-containing domain"/>
    <property type="match status" value="3"/>
</dbReference>
<dbReference type="InterPro" id="IPR044736">
    <property type="entry name" value="Gid1/RanBPM/SPLA_SPRY"/>
</dbReference>
<feature type="region of interest" description="Disordered" evidence="4">
    <location>
        <begin position="794"/>
        <end position="830"/>
    </location>
</feature>
<dbReference type="SMART" id="SM00382">
    <property type="entry name" value="AAA"/>
    <property type="match status" value="1"/>
</dbReference>
<dbReference type="InterPro" id="IPR013320">
    <property type="entry name" value="ConA-like_dom_sf"/>
</dbReference>
<organism evidence="6 7">
    <name type="scientific">Madurella mycetomatis</name>
    <dbReference type="NCBI Taxonomy" id="100816"/>
    <lineage>
        <taxon>Eukaryota</taxon>
        <taxon>Fungi</taxon>
        <taxon>Dikarya</taxon>
        <taxon>Ascomycota</taxon>
        <taxon>Pezizomycotina</taxon>
        <taxon>Sordariomycetes</taxon>
        <taxon>Sordariomycetidae</taxon>
        <taxon>Sordariales</taxon>
        <taxon>Sordariales incertae sedis</taxon>
        <taxon>Madurella</taxon>
    </lineage>
</organism>
<keyword evidence="2 3" id="KW-0040">ANK repeat</keyword>
<dbReference type="SUPFAM" id="SSF49899">
    <property type="entry name" value="Concanavalin A-like lectins/glucanases"/>
    <property type="match status" value="1"/>
</dbReference>
<dbReference type="Pfam" id="PF24883">
    <property type="entry name" value="NPHP3_N"/>
    <property type="match status" value="1"/>
</dbReference>
<dbReference type="SMART" id="SM00248">
    <property type="entry name" value="ANK"/>
    <property type="match status" value="10"/>
</dbReference>
<dbReference type="InterPro" id="IPR056884">
    <property type="entry name" value="NPHP3-like_N"/>
</dbReference>
<evidence type="ECO:0000256" key="4">
    <source>
        <dbReference type="SAM" id="MobiDB-lite"/>
    </source>
</evidence>
<gene>
    <name evidence="6" type="ORF">MMYC01_207890</name>
</gene>
<feature type="repeat" description="ANK" evidence="3">
    <location>
        <begin position="982"/>
        <end position="1015"/>
    </location>
</feature>
<evidence type="ECO:0000313" key="6">
    <source>
        <dbReference type="EMBL" id="KXX76224.1"/>
    </source>
</evidence>
<evidence type="ECO:0000259" key="5">
    <source>
        <dbReference type="PROSITE" id="PS50188"/>
    </source>
</evidence>
<dbReference type="InterPro" id="IPR027417">
    <property type="entry name" value="P-loop_NTPase"/>
</dbReference>
<dbReference type="PROSITE" id="PS50188">
    <property type="entry name" value="B302_SPRY"/>
    <property type="match status" value="1"/>
</dbReference>
<dbReference type="SUPFAM" id="SSF52540">
    <property type="entry name" value="P-loop containing nucleoside triphosphate hydrolases"/>
    <property type="match status" value="1"/>
</dbReference>
<dbReference type="InterPro" id="IPR043136">
    <property type="entry name" value="B30.2/SPRY_sf"/>
</dbReference>
<keyword evidence="1" id="KW-0677">Repeat</keyword>
<dbReference type="PANTHER" id="PTHR24198:SF165">
    <property type="entry name" value="ANKYRIN REPEAT-CONTAINING PROTEIN-RELATED"/>
    <property type="match status" value="1"/>
</dbReference>
<accession>A0A175VZL6</accession>
<dbReference type="PROSITE" id="PS50088">
    <property type="entry name" value="ANK_REPEAT"/>
    <property type="match status" value="4"/>
</dbReference>
<evidence type="ECO:0000256" key="3">
    <source>
        <dbReference type="PROSITE-ProRule" id="PRU00023"/>
    </source>
</evidence>
<dbReference type="Pfam" id="PF12796">
    <property type="entry name" value="Ank_2"/>
    <property type="match status" value="3"/>
</dbReference>
<comment type="caution">
    <text evidence="6">The sequence shown here is derived from an EMBL/GenBank/DDBJ whole genome shotgun (WGS) entry which is preliminary data.</text>
</comment>
<feature type="repeat" description="ANK" evidence="3">
    <location>
        <begin position="1052"/>
        <end position="1085"/>
    </location>
</feature>
<protein>
    <submittedName>
        <fullName evidence="6">Ankyrin-3</fullName>
    </submittedName>
</protein>
<keyword evidence="7" id="KW-1185">Reference proteome</keyword>
<dbReference type="InterPro" id="IPR001870">
    <property type="entry name" value="B30.2/SPRY"/>
</dbReference>
<proteinExistence type="predicted"/>
<dbReference type="InterPro" id="IPR036770">
    <property type="entry name" value="Ankyrin_rpt-contain_sf"/>
</dbReference>
<evidence type="ECO:0000256" key="1">
    <source>
        <dbReference type="ARBA" id="ARBA00022737"/>
    </source>
</evidence>
<reference evidence="6 7" key="1">
    <citation type="journal article" date="2016" name="Genome Announc.">
        <title>Genome Sequence of Madurella mycetomatis mm55, Isolated from a Human Mycetoma Case in Sudan.</title>
        <authorList>
            <person name="Smit S."/>
            <person name="Derks M.F."/>
            <person name="Bervoets S."/>
            <person name="Fahal A."/>
            <person name="van Leeuwen W."/>
            <person name="van Belkum A."/>
            <person name="van de Sande W.W."/>
        </authorList>
    </citation>
    <scope>NUCLEOTIDE SEQUENCE [LARGE SCALE GENOMIC DNA]</scope>
    <source>
        <strain evidence="7">mm55</strain>
    </source>
</reference>
<feature type="compositionally biased region" description="Polar residues" evidence="4">
    <location>
        <begin position="797"/>
        <end position="813"/>
    </location>
</feature>
<dbReference type="PROSITE" id="PS50297">
    <property type="entry name" value="ANK_REP_REGION"/>
    <property type="match status" value="2"/>
</dbReference>
<dbReference type="VEuPathDB" id="FungiDB:MMYC01_207890"/>
<sequence>MEGSHHPSLYDEALDRFSKSASDRYTGKELALLNEFLRERATPEETKQAAEALQADAGKKYGGRKVGDVEIPESWIANIMTNINNFITAGDFVTTGAPESVGMAWYAVKLTLTAIHSNYELYTFFGSGLSDISEIMIIVRHYDRLYDERSKSNWKPSPLVEKLFQDVISAYAAVLDFSFAIKRHLTAGALTRIKHGFKDFFGISKAKFEDKLNIVTTLKKKILEESQGAFQDKTLTQLQDVSVALAGIEGTVRHITDIQESQQKLRDEANAKFDLLLKGLDDIKASTKRKTQWDYAVGDFQTYQETLNPLEGSFKILGDVIDAIYPGTCQWVFEEDAYQNWETRQLNRMLCITGPEGCGKSYVVATIADRITRTANEDKALLYVSCKGSTGDGAGLSNNQSYTADSICRTFLSQLYNLAPQGEDNVGLLEACNAVFKKAKAKNNNLPAHMRHDNIGLPEFADGFTKLAALLKKDVVLVLDGLDRNSMDDRNQEELLRKLKGLVAATSEPASFRLKILVGCGLSTKIFNDLALEPDAYIDVGLGNWQDIELVVTDALKEVPGLSAAEQEEAKSAITAKARSRFLYVKNTAIPFMREPFKRPLSKRLKVLPDDTGDTYSKALRKMSPNYLELLRTTLTWSLLSPDPPGYPFAREVMDAFQGTYDAPPGIDALEDADVEPNFPPVSGLEIEQLRGAVDPFLKLFRSPDGTYFVAETDYETAASFFLKSETDVPQEEEKEEQLCGRCRADQYPRRIIVDPKEGHLQMALTCLRHLNNPLFQKRAGLLPVAEKRAQAANLKATASDSSGSEADTKVQSQTEPGGPGTQQQEDKAAAYEEEYQAGYRTEDSMDDEDVTKPSIFDIPADEFWGNGGSDSVEEDRRPPRVRYEIQYWPYHVLESERLWSPEERKTNGHWAALLSELDKFAFDTPEIFAAWQAKYPDRQDKSLFSVCNGPHKPLHVASYLGLTSWIRHLLDRGEDLNGLSGGYSPLQVAACLKGRLETIKLLLTEGADPNAQNGVGRSAFHTWLLKGEGNIEGVQMMLDHGADPVSSSSKEHWAALQYFAVKGEDPEVLDLLIAHGADINAIDAADVFKLPPLHVLLCRTDTPGPLLDAFVKRNADTNAENAGSARPLQIVCSTGQVENLKILLGSEVLELDDPDLHGTTAVHEAVFFGHSNCVRILLKHGADPDIPDKLSRVALHTAARKGLIDCVRILLEYTKELNPLDKHGWSPFFSACLSKNEEAALALLDALIEHNVSLAEINKPTRSGRSPLRQAAGHGFNRVVSRLVKLAEERNDTAALAIDAVDTKKSMTALHRAAMNGHASTVRALLAATPKPDVTIQDNRSRTALTLAYEQWALARRNSSYEEIILTLVNANPSAAVSDPELVAVCAANGSTKLLGQLARLNADFNRPDRFGWTPLELARNFSQAEAESFLKQQATWSNLLPTRWCTQFPGTTVVGAQSVVLPDARAIVHTSGQRTCVSADKPLPSGLESYYFELTLTEIPADLPCAGTNGSQHLEIAVGFCTLGGAAIQFPGWQLSDDNPSGAKSWAYYGYTGNCCQSTEKVDEEILEDLRYGVGDTVGCGVDLGKGEVWFTRNAMKLEKGFKGVRGRLFPIVGLHDPVAVEVNFGGSGREFMWKGAVRVEEEEEVVEEIEELRGEGGKTFVNLVIHAAADRREHVGLKKNEVVVTSEEVVVDVVA</sequence>
<dbReference type="CDD" id="cd12885">
    <property type="entry name" value="SPRY_RanBP_like"/>
    <property type="match status" value="1"/>
</dbReference>
<name>A0A175VZL6_9PEZI</name>
<feature type="domain" description="B30.2/SPRY" evidence="5">
    <location>
        <begin position="1418"/>
        <end position="1632"/>
    </location>
</feature>
<dbReference type="PANTHER" id="PTHR24198">
    <property type="entry name" value="ANKYRIN REPEAT AND PROTEIN KINASE DOMAIN-CONTAINING PROTEIN"/>
    <property type="match status" value="1"/>
</dbReference>
<dbReference type="EMBL" id="LCTW02000222">
    <property type="protein sequence ID" value="KXX76224.1"/>
    <property type="molecule type" value="Genomic_DNA"/>
</dbReference>
<evidence type="ECO:0000313" key="7">
    <source>
        <dbReference type="Proteomes" id="UP000078237"/>
    </source>
</evidence>
<dbReference type="OrthoDB" id="341259at2759"/>
<dbReference type="InterPro" id="IPR003877">
    <property type="entry name" value="SPRY_dom"/>
</dbReference>
<dbReference type="Proteomes" id="UP000078237">
    <property type="component" value="Unassembled WGS sequence"/>
</dbReference>
<dbReference type="Pfam" id="PF00622">
    <property type="entry name" value="SPRY"/>
    <property type="match status" value="1"/>
</dbReference>
<feature type="repeat" description="ANK" evidence="3">
    <location>
        <begin position="1191"/>
        <end position="1223"/>
    </location>
</feature>
<evidence type="ECO:0000256" key="2">
    <source>
        <dbReference type="ARBA" id="ARBA00023043"/>
    </source>
</evidence>
<dbReference type="Gene3D" id="3.40.50.300">
    <property type="entry name" value="P-loop containing nucleotide triphosphate hydrolases"/>
    <property type="match status" value="1"/>
</dbReference>
<feature type="repeat" description="ANK" evidence="3">
    <location>
        <begin position="1158"/>
        <end position="1190"/>
    </location>
</feature>
<dbReference type="InterPro" id="IPR003593">
    <property type="entry name" value="AAA+_ATPase"/>
</dbReference>
<dbReference type="AlphaFoldDB" id="A0A175VZL6"/>
<dbReference type="STRING" id="100816.A0A175VZL6"/>
<dbReference type="InterPro" id="IPR002110">
    <property type="entry name" value="Ankyrin_rpt"/>
</dbReference>
<dbReference type="Gene3D" id="2.60.120.920">
    <property type="match status" value="1"/>
</dbReference>
<dbReference type="SMART" id="SM00449">
    <property type="entry name" value="SPRY"/>
    <property type="match status" value="1"/>
</dbReference>